<dbReference type="InterPro" id="IPR036770">
    <property type="entry name" value="Ankyrin_rpt-contain_sf"/>
</dbReference>
<accession>A0A1V0QGJ5</accession>
<reference evidence="4" key="1">
    <citation type="journal article" date="2017" name="BMC Genomics">
        <title>Genomic characterization of two novel pathogenic avipoxviruses isolated from pacific shearwaters (Ardenna spp.).</title>
        <authorList>
            <person name="Sarker S."/>
            <person name="Das S."/>
            <person name="Lavers J.L."/>
            <person name="Hutton I."/>
            <person name="Helbig K."/>
            <person name="Imbery J."/>
            <person name="Upton C."/>
            <person name="Raidal S.R."/>
        </authorList>
    </citation>
    <scope>NUCLEOTIDE SEQUENCE [LARGE SCALE GENOMIC DNA]</scope>
    <source>
        <strain evidence="4">SWPV-2</strain>
    </source>
</reference>
<proteinExistence type="predicted"/>
<gene>
    <name evidence="4" type="primary">SWPV2-219</name>
</gene>
<protein>
    <submittedName>
        <fullName evidence="4">SWPV2-ORF219</fullName>
    </submittedName>
</protein>
<name>A0A1V0QGJ5_CNPV</name>
<dbReference type="EMBL" id="KX857215">
    <property type="protein sequence ID" value="ARE67470.1"/>
    <property type="molecule type" value="Genomic_DNA"/>
</dbReference>
<feature type="repeat" description="ANK" evidence="3">
    <location>
        <begin position="160"/>
        <end position="192"/>
    </location>
</feature>
<dbReference type="Pfam" id="PF12796">
    <property type="entry name" value="Ank_2"/>
    <property type="match status" value="2"/>
</dbReference>
<feature type="repeat" description="ANK" evidence="3">
    <location>
        <begin position="35"/>
        <end position="67"/>
    </location>
</feature>
<keyword evidence="2 3" id="KW-0040">ANK repeat</keyword>
<dbReference type="PROSITE" id="PS50088">
    <property type="entry name" value="ANK_REPEAT"/>
    <property type="match status" value="3"/>
</dbReference>
<feature type="repeat" description="ANK" evidence="3">
    <location>
        <begin position="260"/>
        <end position="292"/>
    </location>
</feature>
<dbReference type="PANTHER" id="PTHR24178:SF41">
    <property type="entry name" value="ANKYRIN-2 ISOFORM X1"/>
    <property type="match status" value="1"/>
</dbReference>
<dbReference type="Proteomes" id="UP000319767">
    <property type="component" value="Segment"/>
</dbReference>
<dbReference type="InterPro" id="IPR002110">
    <property type="entry name" value="Ankyrin_rpt"/>
</dbReference>
<dbReference type="Gene3D" id="1.25.40.20">
    <property type="entry name" value="Ankyrin repeat-containing domain"/>
    <property type="match status" value="2"/>
</dbReference>
<dbReference type="PRINTS" id="PR01415">
    <property type="entry name" value="ANKYRIN"/>
</dbReference>
<dbReference type="SUPFAM" id="SSF48403">
    <property type="entry name" value="Ankyrin repeat"/>
    <property type="match status" value="2"/>
</dbReference>
<organism evidence="4">
    <name type="scientific">Shearwaterpox virus</name>
    <dbReference type="NCBI Taxonomy" id="1974596"/>
    <lineage>
        <taxon>Viruses</taxon>
        <taxon>Varidnaviria</taxon>
        <taxon>Bamfordvirae</taxon>
        <taxon>Nucleocytoviricota</taxon>
        <taxon>Pokkesviricetes</taxon>
        <taxon>Chitovirales</taxon>
        <taxon>Poxviridae</taxon>
        <taxon>Chordopoxvirinae</taxon>
        <taxon>Avipoxvirus</taxon>
        <taxon>Avipoxvirus canarypox</taxon>
        <taxon>Canarypox virus</taxon>
    </lineage>
</organism>
<evidence type="ECO:0000256" key="1">
    <source>
        <dbReference type="ARBA" id="ARBA00022737"/>
    </source>
</evidence>
<dbReference type="Pfam" id="PF13606">
    <property type="entry name" value="Ank_3"/>
    <property type="match status" value="1"/>
</dbReference>
<evidence type="ECO:0000256" key="3">
    <source>
        <dbReference type="PROSITE-ProRule" id="PRU00023"/>
    </source>
</evidence>
<dbReference type="PANTHER" id="PTHR24178">
    <property type="entry name" value="MOLTING PROTEIN MLT-4"/>
    <property type="match status" value="1"/>
</dbReference>
<evidence type="ECO:0000313" key="4">
    <source>
        <dbReference type="EMBL" id="ARE67470.1"/>
    </source>
</evidence>
<evidence type="ECO:0000256" key="2">
    <source>
        <dbReference type="ARBA" id="ARBA00023043"/>
    </source>
</evidence>
<sequence length="471" mass="54475">MDLEEINCIMYILDSETILQKIENYEKELVEVNYKNNDILHYAVLARRSDIVEVLLKKGYDPNYCTIHNNYFIHIIASSYISIPSHFSKYYTRCKELLNDKVYLHLSKSIKVLLIKHALLSNDVSDNDLLCLDDRVRTDELRIIRLLLDYGADVNAVNSYGFTALHDAVRYNNIGIVKLLLSRGIDTTIKSKSGFTAFIYATRVKNVDILKCILKHYNGYKDYIYDSCALTETIYVNTKDIDRVTILLDLGLNVDLRNYLGNTALHVAVEQESYPITELLLSRGADPNAENQIGRTSIYRACCYSKIVKLLLVYGARTVIIDKNNCTPINIIKYVLDNRYDPIARRKVNTVYEYMLSAKVIIGKIVLDTQQYPEIKNTRAYCTTIKSISSRIELRKIMEECKSEFEKIKTTTILGHTLDTFLLNNININIYRNSEVIRLIKSILELFPNYGNYIKKNMNDANKRLLYMDKQ</sequence>
<dbReference type="SMART" id="SM00248">
    <property type="entry name" value="ANK"/>
    <property type="match status" value="6"/>
</dbReference>
<dbReference type="PROSITE" id="PS50297">
    <property type="entry name" value="ANK_REP_REGION"/>
    <property type="match status" value="3"/>
</dbReference>
<keyword evidence="1" id="KW-0677">Repeat</keyword>